<gene>
    <name evidence="2" type="ORF">GJ744_011994</name>
</gene>
<evidence type="ECO:0000313" key="2">
    <source>
        <dbReference type="EMBL" id="KAF7512891.1"/>
    </source>
</evidence>
<dbReference type="EMBL" id="JAACFV010000009">
    <property type="protein sequence ID" value="KAF7512891.1"/>
    <property type="molecule type" value="Genomic_DNA"/>
</dbReference>
<dbReference type="InterPro" id="IPR036770">
    <property type="entry name" value="Ankyrin_rpt-contain_sf"/>
</dbReference>
<name>A0A8H7EAN3_9EURO</name>
<keyword evidence="3" id="KW-1185">Reference proteome</keyword>
<accession>A0A8H7EAN3</accession>
<comment type="caution">
    <text evidence="2">The sequence shown here is derived from an EMBL/GenBank/DDBJ whole genome shotgun (WGS) entry which is preliminary data.</text>
</comment>
<sequence>MMNIGSNDLYDTKALSMLELLLKYEADQTGACYPQKSGHPWVIELAQGTDEDRPLETAVWQSTPEFVRMLLQAGAKLTAGMSNKVPQPVLEMTFLRNDKHGPEVVKLLLSLLPENPADWNKFASNNHFVSYLGAGATVEIATYILKKRPDLLHETDSRGQKAISIAYHRYCNFSTREQLMKVMEKYGAQDEDIIPGLSKSIRDKIRKDERERAEKEKERKQREQSSKI</sequence>
<dbReference type="SUPFAM" id="SSF48403">
    <property type="entry name" value="Ankyrin repeat"/>
    <property type="match status" value="1"/>
</dbReference>
<proteinExistence type="predicted"/>
<protein>
    <submittedName>
        <fullName evidence="2">Uncharacterized protein</fullName>
    </submittedName>
</protein>
<dbReference type="Proteomes" id="UP000606974">
    <property type="component" value="Unassembled WGS sequence"/>
</dbReference>
<dbReference type="AlphaFoldDB" id="A0A8H7EAN3"/>
<organism evidence="2 3">
    <name type="scientific">Endocarpon pusillum</name>
    <dbReference type="NCBI Taxonomy" id="364733"/>
    <lineage>
        <taxon>Eukaryota</taxon>
        <taxon>Fungi</taxon>
        <taxon>Dikarya</taxon>
        <taxon>Ascomycota</taxon>
        <taxon>Pezizomycotina</taxon>
        <taxon>Eurotiomycetes</taxon>
        <taxon>Chaetothyriomycetidae</taxon>
        <taxon>Verrucariales</taxon>
        <taxon>Verrucariaceae</taxon>
        <taxon>Endocarpon</taxon>
    </lineage>
</organism>
<reference evidence="2" key="1">
    <citation type="submission" date="2020-02" db="EMBL/GenBank/DDBJ databases">
        <authorList>
            <person name="Palmer J.M."/>
        </authorList>
    </citation>
    <scope>NUCLEOTIDE SEQUENCE</scope>
    <source>
        <strain evidence="2">EPUS1.4</strain>
        <tissue evidence="2">Thallus</tissue>
    </source>
</reference>
<dbReference type="Gene3D" id="1.25.40.20">
    <property type="entry name" value="Ankyrin repeat-containing domain"/>
    <property type="match status" value="1"/>
</dbReference>
<feature type="region of interest" description="Disordered" evidence="1">
    <location>
        <begin position="204"/>
        <end position="228"/>
    </location>
</feature>
<evidence type="ECO:0000256" key="1">
    <source>
        <dbReference type="SAM" id="MobiDB-lite"/>
    </source>
</evidence>
<evidence type="ECO:0000313" key="3">
    <source>
        <dbReference type="Proteomes" id="UP000606974"/>
    </source>
</evidence>